<sequence>MSLSETTVSPQGNIEGETKECLPEISQSELVHPQSDKILRRKKGLKEKIGFRARNGAVYQLPLTEKESVDERNQKTSNADNLSKEMPNYFEILRKTVKAEIKESKERKPSKIPVTNPRWNKKHQREIEQDKRSLQSWFEHGIDSRAYAPKSSNNNSESEQDNSERYVNRLRVKKQPTLGDYVPSFKLRTENSGSQPAVNDSQPAVNDAQPANESMSYELEDESTSPWELALTAQQCERLRNVLRDTRYQSQMVCKEFYSRVGEPYPGCCGPLNDPNIDSECGEKESLTSVLKDLKRYIEYFTSFSGFDNEEYTHLTYTQGKMPLCIHGIRYQIKRCCEAIISEGIALLDLLPEDQVTFFSQEFRRLISSIDNTQKCHMTKKLVPCMHKFCRWEEIDIPVTNVRERMLYHSSTPKNDMIAFEVKRAQVSSIYRRIDITLGTEVIEKEKYVSPYKYSRAMKEFDISKSELMSNRLNQLMNVVYRETFLLMESLPRQEVKVLRENIDMFNFATYEMRDKELRKKILRVQSESPYFGESESRWTNYQSSTASEEEYDVPVMPDSLPEQRRPAFATKAEKQDHPSETVRLERMDFEYLTKLSNSPLGHFETPKQLSPAIRVECCSPSWLYHVRGKDGTHMVFDDHGEAVNYSVALGIDEQRETDPKQVSQSHPPMFNSVTVEKLRNNKVIEYNSGASLKKLRNVLNSLQSICVDTFIYDVNKEILVDVINERHSMVIRMIQENIEAIRIMCCLDRGHRRKLITRAEQNRRNKSLLKYVSIQPRKVSKVANGENNSTNEIVGEIDTYYPILPDKSNISDKSNIPDERNISDRFDRGMNELNQIIGTTNSHKLNNYYPEPDNVISGNEKESVTLNRNVFPGELNIKDIMLEGRNPFSQVIVSTTNKYMGTERIVPYFNMMLAKLFGKDEKLDKLIIKNQIAYHFKKVVREVSQELFVSRRIDVSLLFAGIQVLRKTESEVRKVCDELPRKRVFDTKPAPETKHTIETKIIHLDSNGKNLQSEQFLVVKSPHYASFKEAKARCLALGMQLPEIYSANQMTALSEFLKENGIYQCFAGIEPDLSDAIQRHIMTQYPIWKTAYKSLHECTRAGDKLVATDLVYSLDDGNAKFLYTNDNRLCVTRDTVDNPFFTNKYGAMEFRERHHTLSQIISRIVCSRKWDGLTDVDLPDDQMKRGGVKTDSRVYRKRREIQINKLRLRRQASNVNSDMANVQSFCYGVADQAKESYEDIQSKLNDLLALVDITVHPEIIDSSRRQKRVIPLFLAKFIFVTGVKVLWQLFGFVQKVKMNKRLKNIESMLKATENRSLQNSEAISNMTKLIYGNSVAISQLNVRVDGLESRLNLVEGQIGVLQQDFSGLSYKFETVASLNTIDNLIVRIRKSMDSGYDILKDIIHCSKLKQTSPLVLPLDQIELVQNEISKVSTALLDPDFSKMQSIVVSDPNDPSMLLVVVNVAALSRRNLELVKMLPVPYFEGKEAYEIMLDYHTVVLDQTTHTFSILTEQEEYSCLFNRCYVGSSEQSLLERSCGIPQYYDRHKEACVSQSTISTGVFLKPMLPDGVIFALQNEVQSQIFCKDEQIGKTRKLKGTGVLQLPNGCTLSVIDKAGRVSKVKGQPLYTMVSAGDIELMPNGPLSALYTDVDMNGTRKAASVNAFVEERVSSVLRQVETVDGKMSEQHKHVWALTAVISLSFTVIILVLYLMYRYSTRARRKMNDIRDNFKELTHKILDHESGNPVPVGLNDDAETPSAPMPVQRRRDVWLRHLREQRAIALKSLKRPITRQSTGNSGSSVPKKRRYVRK</sequence>
<reference evidence="4 5" key="1">
    <citation type="journal article" date="2011" name="Science">
        <title>The ecoresponsive genome of Daphnia pulex.</title>
        <authorList>
            <person name="Colbourne J.K."/>
            <person name="Pfrender M.E."/>
            <person name="Gilbert D."/>
            <person name="Thomas W.K."/>
            <person name="Tucker A."/>
            <person name="Oakley T.H."/>
            <person name="Tokishita S."/>
            <person name="Aerts A."/>
            <person name="Arnold G.J."/>
            <person name="Basu M.K."/>
            <person name="Bauer D.J."/>
            <person name="Caceres C.E."/>
            <person name="Carmel L."/>
            <person name="Casola C."/>
            <person name="Choi J.H."/>
            <person name="Detter J.C."/>
            <person name="Dong Q."/>
            <person name="Dusheyko S."/>
            <person name="Eads B.D."/>
            <person name="Frohlich T."/>
            <person name="Geiler-Samerotte K.A."/>
            <person name="Gerlach D."/>
            <person name="Hatcher P."/>
            <person name="Jogdeo S."/>
            <person name="Krijgsveld J."/>
            <person name="Kriventseva E.V."/>
            <person name="Kultz D."/>
            <person name="Laforsch C."/>
            <person name="Lindquist E."/>
            <person name="Lopez J."/>
            <person name="Manak J.R."/>
            <person name="Muller J."/>
            <person name="Pangilinan J."/>
            <person name="Patwardhan R.P."/>
            <person name="Pitluck S."/>
            <person name="Pritham E.J."/>
            <person name="Rechtsteiner A."/>
            <person name="Rho M."/>
            <person name="Rogozin I.B."/>
            <person name="Sakarya O."/>
            <person name="Salamov A."/>
            <person name="Schaack S."/>
            <person name="Shapiro H."/>
            <person name="Shiga Y."/>
            <person name="Skalitzky C."/>
            <person name="Smith Z."/>
            <person name="Souvorov A."/>
            <person name="Sung W."/>
            <person name="Tang Z."/>
            <person name="Tsuchiya D."/>
            <person name="Tu H."/>
            <person name="Vos H."/>
            <person name="Wang M."/>
            <person name="Wolf Y.I."/>
            <person name="Yamagata H."/>
            <person name="Yamada T."/>
            <person name="Ye Y."/>
            <person name="Shaw J.R."/>
            <person name="Andrews J."/>
            <person name="Crease T.J."/>
            <person name="Tang H."/>
            <person name="Lucas S.M."/>
            <person name="Robertson H.M."/>
            <person name="Bork P."/>
            <person name="Koonin E.V."/>
            <person name="Zdobnov E.M."/>
            <person name="Grigoriev I.V."/>
            <person name="Lynch M."/>
            <person name="Boore J.L."/>
        </authorList>
    </citation>
    <scope>NUCLEOTIDE SEQUENCE [LARGE SCALE GENOMIC DNA]</scope>
</reference>
<feature type="compositionally biased region" description="Polar residues" evidence="2">
    <location>
        <begin position="1"/>
        <end position="12"/>
    </location>
</feature>
<keyword evidence="3" id="KW-0472">Membrane</keyword>
<feature type="compositionally biased region" description="Basic and acidic residues" evidence="2">
    <location>
        <begin position="64"/>
        <end position="74"/>
    </location>
</feature>
<dbReference type="KEGG" id="dpx:DAPPUDRAFT_119280"/>
<keyword evidence="3" id="KW-0812">Transmembrane</keyword>
<keyword evidence="1" id="KW-0175">Coiled coil</keyword>
<feature type="region of interest" description="Disordered" evidence="2">
    <location>
        <begin position="1784"/>
        <end position="1809"/>
    </location>
</feature>
<feature type="region of interest" description="Disordered" evidence="2">
    <location>
        <begin position="1740"/>
        <end position="1761"/>
    </location>
</feature>
<feature type="region of interest" description="Disordered" evidence="2">
    <location>
        <begin position="186"/>
        <end position="213"/>
    </location>
</feature>
<dbReference type="Proteomes" id="UP000000305">
    <property type="component" value="Unassembled WGS sequence"/>
</dbReference>
<protein>
    <submittedName>
        <fullName evidence="4">Uncharacterized protein</fullName>
    </submittedName>
</protein>
<feature type="coiled-coil region" evidence="1">
    <location>
        <begin position="1296"/>
        <end position="1358"/>
    </location>
</feature>
<feature type="region of interest" description="Disordered" evidence="2">
    <location>
        <begin position="62"/>
        <end position="83"/>
    </location>
</feature>
<feature type="region of interest" description="Disordered" evidence="2">
    <location>
        <begin position="102"/>
        <end position="132"/>
    </location>
</feature>
<gene>
    <name evidence="4" type="ORF">DAPPUDRAFT_119280</name>
</gene>
<feature type="region of interest" description="Disordered" evidence="2">
    <location>
        <begin position="144"/>
        <end position="168"/>
    </location>
</feature>
<dbReference type="InParanoid" id="E9HY21"/>
<evidence type="ECO:0000256" key="3">
    <source>
        <dbReference type="SAM" id="Phobius"/>
    </source>
</evidence>
<evidence type="ECO:0000256" key="1">
    <source>
        <dbReference type="SAM" id="Coils"/>
    </source>
</evidence>
<name>E9HY21_DAPPU</name>
<keyword evidence="5" id="KW-1185">Reference proteome</keyword>
<evidence type="ECO:0000313" key="4">
    <source>
        <dbReference type="EMBL" id="EFX63359.1"/>
    </source>
</evidence>
<evidence type="ECO:0000313" key="5">
    <source>
        <dbReference type="Proteomes" id="UP000000305"/>
    </source>
</evidence>
<keyword evidence="3" id="KW-1133">Transmembrane helix</keyword>
<feature type="region of interest" description="Disordered" evidence="2">
    <location>
        <begin position="1"/>
        <end position="35"/>
    </location>
</feature>
<feature type="compositionally biased region" description="Polar residues" evidence="2">
    <location>
        <begin position="1789"/>
        <end position="1799"/>
    </location>
</feature>
<proteinExistence type="predicted"/>
<accession>E9HY21</accession>
<feature type="transmembrane region" description="Helical" evidence="3">
    <location>
        <begin position="1690"/>
        <end position="1712"/>
    </location>
</feature>
<dbReference type="EMBL" id="GL733101">
    <property type="protein sequence ID" value="EFX63359.1"/>
    <property type="molecule type" value="Genomic_DNA"/>
</dbReference>
<dbReference type="HOGENOM" id="CLU_237891_0_0_1"/>
<feature type="compositionally biased region" description="Polar residues" evidence="2">
    <location>
        <begin position="190"/>
        <end position="213"/>
    </location>
</feature>
<evidence type="ECO:0000256" key="2">
    <source>
        <dbReference type="SAM" id="MobiDB-lite"/>
    </source>
</evidence>
<organism evidence="4 5">
    <name type="scientific">Daphnia pulex</name>
    <name type="common">Water flea</name>
    <dbReference type="NCBI Taxonomy" id="6669"/>
    <lineage>
        <taxon>Eukaryota</taxon>
        <taxon>Metazoa</taxon>
        <taxon>Ecdysozoa</taxon>
        <taxon>Arthropoda</taxon>
        <taxon>Crustacea</taxon>
        <taxon>Branchiopoda</taxon>
        <taxon>Diplostraca</taxon>
        <taxon>Cladocera</taxon>
        <taxon>Anomopoda</taxon>
        <taxon>Daphniidae</taxon>
        <taxon>Daphnia</taxon>
    </lineage>
</organism>